<dbReference type="EMBL" id="JBHRWW010000004">
    <property type="protein sequence ID" value="MFC3688373.1"/>
    <property type="molecule type" value="Genomic_DNA"/>
</dbReference>
<comment type="caution">
    <text evidence="13">Was originally thought to be a dihydrodipicolinate reductase (DHDPR), catalyzing the conversion of dihydrodipicolinate to tetrahydrodipicolinate. However, it was shown in E.coli that the substrate of the enzymatic reaction is not dihydrodipicolinate (DHDP) but in fact (2S,4S)-4-hydroxy-2,3,4,5-tetrahydrodipicolinic acid (HTPA), the product released by the DapA-catalyzed reaction.</text>
</comment>
<proteinExistence type="inferred from homology"/>
<dbReference type="Gene3D" id="3.30.360.10">
    <property type="entry name" value="Dihydrodipicolinate Reductase, domain 2"/>
    <property type="match status" value="1"/>
</dbReference>
<dbReference type="RefSeq" id="WP_340291356.1">
    <property type="nucleotide sequence ID" value="NZ_JBBEOI010000037.1"/>
</dbReference>
<keyword evidence="8 13" id="KW-0457">Lysine biosynthesis</keyword>
<dbReference type="Gene3D" id="3.40.50.720">
    <property type="entry name" value="NAD(P)-binding Rossmann-like Domain"/>
    <property type="match status" value="1"/>
</dbReference>
<keyword evidence="2 13" id="KW-0963">Cytoplasm</keyword>
<keyword evidence="4 13" id="KW-0521">NADP</keyword>
<evidence type="ECO:0000259" key="14">
    <source>
        <dbReference type="Pfam" id="PF01113"/>
    </source>
</evidence>
<dbReference type="SUPFAM" id="SSF51735">
    <property type="entry name" value="NAD(P)-binding Rossmann-fold domains"/>
    <property type="match status" value="1"/>
</dbReference>
<evidence type="ECO:0000256" key="13">
    <source>
        <dbReference type="HAMAP-Rule" id="MF_00102"/>
    </source>
</evidence>
<evidence type="ECO:0000256" key="12">
    <source>
        <dbReference type="ARBA" id="ARBA00049396"/>
    </source>
</evidence>
<evidence type="ECO:0000256" key="7">
    <source>
        <dbReference type="ARBA" id="ARBA00023027"/>
    </source>
</evidence>
<comment type="catalytic activity">
    <reaction evidence="11 13">
        <text>(S)-2,3,4,5-tetrahydrodipicolinate + NADP(+) + H2O = (2S,4S)-4-hydroxy-2,3,4,5-tetrahydrodipicolinate + NADPH + H(+)</text>
        <dbReference type="Rhea" id="RHEA:35331"/>
        <dbReference type="ChEBI" id="CHEBI:15377"/>
        <dbReference type="ChEBI" id="CHEBI:15378"/>
        <dbReference type="ChEBI" id="CHEBI:16845"/>
        <dbReference type="ChEBI" id="CHEBI:57783"/>
        <dbReference type="ChEBI" id="CHEBI:58349"/>
        <dbReference type="ChEBI" id="CHEBI:67139"/>
        <dbReference type="EC" id="1.17.1.8"/>
    </reaction>
</comment>
<dbReference type="CDD" id="cd02274">
    <property type="entry name" value="DHDPR_N"/>
    <property type="match status" value="1"/>
</dbReference>
<organism evidence="16 17">
    <name type="scientific">Aquipuribacter hungaricus</name>
    <dbReference type="NCBI Taxonomy" id="545624"/>
    <lineage>
        <taxon>Bacteria</taxon>
        <taxon>Bacillati</taxon>
        <taxon>Actinomycetota</taxon>
        <taxon>Actinomycetes</taxon>
        <taxon>Micrococcales</taxon>
        <taxon>Intrasporangiaceae</taxon>
        <taxon>Aquipuribacter</taxon>
    </lineage>
</organism>
<gene>
    <name evidence="13 16" type="primary">dapB</name>
    <name evidence="16" type="ORF">ACFOLH_08465</name>
</gene>
<evidence type="ECO:0000256" key="5">
    <source>
        <dbReference type="ARBA" id="ARBA00022915"/>
    </source>
</evidence>
<dbReference type="InterPro" id="IPR022664">
    <property type="entry name" value="DapB_N_CS"/>
</dbReference>
<dbReference type="EC" id="1.17.1.8" evidence="10 13"/>
<feature type="domain" description="Dihydrodipicolinate reductase N-terminal" evidence="14">
    <location>
        <begin position="5"/>
        <end position="107"/>
    </location>
</feature>
<name>A0ABV7WGL3_9MICO</name>
<feature type="domain" description="Dihydrodipicolinate reductase C-terminal" evidence="15">
    <location>
        <begin position="110"/>
        <end position="245"/>
    </location>
</feature>
<evidence type="ECO:0000256" key="1">
    <source>
        <dbReference type="ARBA" id="ARBA00006642"/>
    </source>
</evidence>
<dbReference type="Pfam" id="PF05173">
    <property type="entry name" value="DapB_C"/>
    <property type="match status" value="1"/>
</dbReference>
<protein>
    <recommendedName>
        <fullName evidence="10 13">4-hydroxy-tetrahydrodipicolinate reductase</fullName>
        <shortName evidence="13">HTPA reductase</shortName>
        <ecNumber evidence="10 13">1.17.1.8</ecNumber>
    </recommendedName>
</protein>
<feature type="active site" description="Proton donor" evidence="13">
    <location>
        <position position="138"/>
    </location>
</feature>
<sequence length="248" mass="24945">MDALRVVVSGASGRMGTAACAAVEASDDLVLVGRLGRGDDPSAALAGADVLVDLSVPASSPALVAAAVEAGVHAVVGTTGWDDARLATLREQLGGAPSVGVLVAPNFSVGALLVTAFAVRAARFFESVEVLELHHPDKVDAPSGTAVRTARLVAAARAEAGVGPAPDATTASLPGSRGADVDGVPVHSVRLRGLVASQEVLLGAQGETVSLRHDSIDRSSFMPGVLLAVRQVGSHPGLTVGLEHWLDL</sequence>
<evidence type="ECO:0000313" key="17">
    <source>
        <dbReference type="Proteomes" id="UP001595685"/>
    </source>
</evidence>
<dbReference type="InterPro" id="IPR022663">
    <property type="entry name" value="DapB_C"/>
</dbReference>
<feature type="binding site" evidence="13">
    <location>
        <begin position="144"/>
        <end position="145"/>
    </location>
    <ligand>
        <name>(S)-2,3,4,5-tetrahydrodipicolinate</name>
        <dbReference type="ChEBI" id="CHEBI:16845"/>
    </ligand>
</feature>
<dbReference type="InterPro" id="IPR036291">
    <property type="entry name" value="NAD(P)-bd_dom_sf"/>
</dbReference>
<feature type="binding site" evidence="13">
    <location>
        <begin position="10"/>
        <end position="15"/>
    </location>
    <ligand>
        <name>NAD(+)</name>
        <dbReference type="ChEBI" id="CHEBI:57540"/>
    </ligand>
</feature>
<keyword evidence="3 13" id="KW-0028">Amino-acid biosynthesis</keyword>
<dbReference type="InterPro" id="IPR000846">
    <property type="entry name" value="DapB_N"/>
</dbReference>
<keyword evidence="7 13" id="KW-0520">NAD</keyword>
<feature type="binding site" evidence="13">
    <location>
        <position position="135"/>
    </location>
    <ligand>
        <name>(S)-2,3,4,5-tetrahydrodipicolinate</name>
        <dbReference type="ChEBI" id="CHEBI:16845"/>
    </ligand>
</feature>
<comment type="function">
    <text evidence="13">Catalyzes the conversion of 4-hydroxy-tetrahydrodipicolinate (HTPA) to tetrahydrodipicolinate.</text>
</comment>
<dbReference type="NCBIfam" id="TIGR00036">
    <property type="entry name" value="dapB"/>
    <property type="match status" value="1"/>
</dbReference>
<feature type="active site" description="Proton donor/acceptor" evidence="13">
    <location>
        <position position="134"/>
    </location>
</feature>
<dbReference type="PANTHER" id="PTHR20836:SF0">
    <property type="entry name" value="4-HYDROXY-TETRAHYDRODIPICOLINATE REDUCTASE 1, CHLOROPLASTIC-RELATED"/>
    <property type="match status" value="1"/>
</dbReference>
<dbReference type="InterPro" id="IPR023940">
    <property type="entry name" value="DHDPR_bac"/>
</dbReference>
<evidence type="ECO:0000256" key="6">
    <source>
        <dbReference type="ARBA" id="ARBA00023002"/>
    </source>
</evidence>
<comment type="catalytic activity">
    <reaction evidence="12 13">
        <text>(S)-2,3,4,5-tetrahydrodipicolinate + NAD(+) + H2O = (2S,4S)-4-hydroxy-2,3,4,5-tetrahydrodipicolinate + NADH + H(+)</text>
        <dbReference type="Rhea" id="RHEA:35323"/>
        <dbReference type="ChEBI" id="CHEBI:15377"/>
        <dbReference type="ChEBI" id="CHEBI:15378"/>
        <dbReference type="ChEBI" id="CHEBI:16845"/>
        <dbReference type="ChEBI" id="CHEBI:57540"/>
        <dbReference type="ChEBI" id="CHEBI:57945"/>
        <dbReference type="ChEBI" id="CHEBI:67139"/>
        <dbReference type="EC" id="1.17.1.8"/>
    </reaction>
</comment>
<dbReference type="HAMAP" id="MF_00102">
    <property type="entry name" value="DapB"/>
    <property type="match status" value="1"/>
</dbReference>
<dbReference type="Proteomes" id="UP001595685">
    <property type="component" value="Unassembled WGS sequence"/>
</dbReference>
<comment type="pathway">
    <text evidence="9 13">Amino-acid biosynthesis; L-lysine biosynthesis via DAP pathway; (S)-tetrahydrodipicolinate from L-aspartate: step 4/4.</text>
</comment>
<keyword evidence="5 13" id="KW-0220">Diaminopimelate biosynthesis</keyword>
<evidence type="ECO:0000256" key="3">
    <source>
        <dbReference type="ARBA" id="ARBA00022605"/>
    </source>
</evidence>
<evidence type="ECO:0000256" key="8">
    <source>
        <dbReference type="ARBA" id="ARBA00023154"/>
    </source>
</evidence>
<evidence type="ECO:0000259" key="15">
    <source>
        <dbReference type="Pfam" id="PF05173"/>
    </source>
</evidence>
<evidence type="ECO:0000256" key="2">
    <source>
        <dbReference type="ARBA" id="ARBA00022490"/>
    </source>
</evidence>
<comment type="caution">
    <text evidence="16">The sequence shown here is derived from an EMBL/GenBank/DDBJ whole genome shotgun (WGS) entry which is preliminary data.</text>
</comment>
<keyword evidence="6 13" id="KW-0560">Oxidoreductase</keyword>
<feature type="binding site" evidence="13">
    <location>
        <begin position="77"/>
        <end position="79"/>
    </location>
    <ligand>
        <name>NAD(+)</name>
        <dbReference type="ChEBI" id="CHEBI:57540"/>
    </ligand>
</feature>
<dbReference type="PANTHER" id="PTHR20836">
    <property type="entry name" value="DIHYDRODIPICOLINATE REDUCTASE"/>
    <property type="match status" value="1"/>
</dbReference>
<dbReference type="PIRSF" id="PIRSF000161">
    <property type="entry name" value="DHPR"/>
    <property type="match status" value="1"/>
</dbReference>
<comment type="subcellular location">
    <subcellularLocation>
        <location evidence="13">Cytoplasm</location>
    </subcellularLocation>
</comment>
<evidence type="ECO:0000256" key="4">
    <source>
        <dbReference type="ARBA" id="ARBA00022857"/>
    </source>
</evidence>
<feature type="binding site" evidence="13">
    <location>
        <begin position="104"/>
        <end position="107"/>
    </location>
    <ligand>
        <name>NAD(+)</name>
        <dbReference type="ChEBI" id="CHEBI:57540"/>
    </ligand>
</feature>
<dbReference type="GO" id="GO:0008839">
    <property type="term" value="F:4-hydroxy-tetrahydrodipicolinate reductase"/>
    <property type="evidence" value="ECO:0007669"/>
    <property type="project" value="UniProtKB-EC"/>
</dbReference>
<comment type="similarity">
    <text evidence="1 13">Belongs to the DapB family.</text>
</comment>
<dbReference type="Pfam" id="PF01113">
    <property type="entry name" value="DapB_N"/>
    <property type="match status" value="1"/>
</dbReference>
<accession>A0ABV7WGL3</accession>
<evidence type="ECO:0000256" key="9">
    <source>
        <dbReference type="ARBA" id="ARBA00037922"/>
    </source>
</evidence>
<evidence type="ECO:0000256" key="11">
    <source>
        <dbReference type="ARBA" id="ARBA00049080"/>
    </source>
</evidence>
<comment type="subunit">
    <text evidence="13">Homotetramer.</text>
</comment>
<comment type="caution">
    <text evidence="13">Lacks conserved residue(s) required for the propagation of feature annotation.</text>
</comment>
<evidence type="ECO:0000256" key="10">
    <source>
        <dbReference type="ARBA" id="ARBA00038983"/>
    </source>
</evidence>
<dbReference type="SUPFAM" id="SSF55347">
    <property type="entry name" value="Glyceraldehyde-3-phosphate dehydrogenase-like, C-terminal domain"/>
    <property type="match status" value="1"/>
</dbReference>
<reference evidence="17" key="1">
    <citation type="journal article" date="2019" name="Int. J. Syst. Evol. Microbiol.">
        <title>The Global Catalogue of Microorganisms (GCM) 10K type strain sequencing project: providing services to taxonomists for standard genome sequencing and annotation.</title>
        <authorList>
            <consortium name="The Broad Institute Genomics Platform"/>
            <consortium name="The Broad Institute Genome Sequencing Center for Infectious Disease"/>
            <person name="Wu L."/>
            <person name="Ma J."/>
        </authorList>
    </citation>
    <scope>NUCLEOTIDE SEQUENCE [LARGE SCALE GENOMIC DNA]</scope>
    <source>
        <strain evidence="17">NCAIM B.02333</strain>
    </source>
</reference>
<dbReference type="PROSITE" id="PS01298">
    <property type="entry name" value="DAPB"/>
    <property type="match status" value="1"/>
</dbReference>
<evidence type="ECO:0000313" key="16">
    <source>
        <dbReference type="EMBL" id="MFC3688373.1"/>
    </source>
</evidence>
<keyword evidence="17" id="KW-1185">Reference proteome</keyword>